<dbReference type="EMBL" id="CP017675">
    <property type="protein sequence ID" value="APB34940.1"/>
    <property type="molecule type" value="Genomic_DNA"/>
</dbReference>
<protein>
    <recommendedName>
        <fullName evidence="3">DUF1830 domain-containing protein</fullName>
    </recommendedName>
</protein>
<sequence length="95" mass="10550">MSQVFDPLPVTATDCLVCCYVNATSQIQVVRITDVPNWYFERVVFPGQRLMFTTPDTAHLEVHVGMMAALDDTIPCRELQITGVLAAPLLMTAHN</sequence>
<dbReference type="STRING" id="1188229.GlitD10_2599"/>
<accession>A0A1J0AG74</accession>
<proteinExistence type="predicted"/>
<dbReference type="InterPro" id="IPR014964">
    <property type="entry name" value="DUF1830"/>
</dbReference>
<reference evidence="1 2" key="1">
    <citation type="submission" date="2016-10" db="EMBL/GenBank/DDBJ databases">
        <title>Description of Gloeomargarita lithophora gen. nov., sp. nov., a thylakoid-bearing basal-branching cyanobacterium with intracellular carbonates, and proposal for Gloeomargaritales ord. nov.</title>
        <authorList>
            <person name="Moreira D."/>
            <person name="Tavera R."/>
            <person name="Benzerara K."/>
            <person name="Skouri-Panet F."/>
            <person name="Couradeau E."/>
            <person name="Gerard E."/>
            <person name="Loussert C."/>
            <person name="Novelo E."/>
            <person name="Zivanovic Y."/>
            <person name="Lopez-Garcia P."/>
        </authorList>
    </citation>
    <scope>NUCLEOTIDE SEQUENCE [LARGE SCALE GENOMIC DNA]</scope>
    <source>
        <strain evidence="1 2">D10</strain>
    </source>
</reference>
<organism evidence="1 2">
    <name type="scientific">Gloeomargarita lithophora Alchichica-D10</name>
    <dbReference type="NCBI Taxonomy" id="1188229"/>
    <lineage>
        <taxon>Bacteria</taxon>
        <taxon>Bacillati</taxon>
        <taxon>Cyanobacteriota</taxon>
        <taxon>Cyanophyceae</taxon>
        <taxon>Gloeomargaritales</taxon>
        <taxon>Gloeomargaritaceae</taxon>
        <taxon>Gloeomargarita</taxon>
    </lineage>
</organism>
<evidence type="ECO:0000313" key="2">
    <source>
        <dbReference type="Proteomes" id="UP000180235"/>
    </source>
</evidence>
<dbReference type="OrthoDB" id="460810at2"/>
<dbReference type="KEGG" id="glt:GlitD10_2599"/>
<dbReference type="AlphaFoldDB" id="A0A1J0AG74"/>
<name>A0A1J0AG74_9CYAN</name>
<gene>
    <name evidence="1" type="ORF">GlitD10_2599</name>
</gene>
<evidence type="ECO:0000313" key="1">
    <source>
        <dbReference type="EMBL" id="APB34940.1"/>
    </source>
</evidence>
<keyword evidence="2" id="KW-1185">Reference proteome</keyword>
<dbReference type="Proteomes" id="UP000180235">
    <property type="component" value="Chromosome"/>
</dbReference>
<evidence type="ECO:0008006" key="3">
    <source>
        <dbReference type="Google" id="ProtNLM"/>
    </source>
</evidence>
<dbReference type="Pfam" id="PF08865">
    <property type="entry name" value="DUF1830"/>
    <property type="match status" value="1"/>
</dbReference>